<evidence type="ECO:0000256" key="6">
    <source>
        <dbReference type="ARBA" id="ARBA00022741"/>
    </source>
</evidence>
<keyword evidence="5" id="KW-0677">Repeat</keyword>
<dbReference type="SUPFAM" id="SSF52540">
    <property type="entry name" value="P-loop containing nucleoside triphosphate hydrolases"/>
    <property type="match status" value="2"/>
</dbReference>
<evidence type="ECO:0000256" key="4">
    <source>
        <dbReference type="ARBA" id="ARBA00022490"/>
    </source>
</evidence>
<dbReference type="OrthoDB" id="9982946at2759"/>
<protein>
    <recommendedName>
        <fullName evidence="11 12">Vesicular-fusion protein SEC18</fullName>
    </recommendedName>
</protein>
<dbReference type="FunFam" id="2.40.40.20:FF:000012">
    <property type="entry name" value="Vesicle-fusing ATPase protein"/>
    <property type="match status" value="1"/>
</dbReference>
<dbReference type="GO" id="GO:0016887">
    <property type="term" value="F:ATP hydrolysis activity"/>
    <property type="evidence" value="ECO:0007669"/>
    <property type="project" value="InterPro"/>
</dbReference>
<feature type="compositionally biased region" description="Basic and acidic residues" evidence="13">
    <location>
        <begin position="48"/>
        <end position="64"/>
    </location>
</feature>
<dbReference type="InterPro" id="IPR003959">
    <property type="entry name" value="ATPase_AAA_core"/>
</dbReference>
<feature type="region of interest" description="Disordered" evidence="13">
    <location>
        <begin position="1"/>
        <end position="71"/>
    </location>
</feature>
<dbReference type="InterPro" id="IPR009010">
    <property type="entry name" value="Asp_de-COase-like_dom_sf"/>
</dbReference>
<dbReference type="GeneID" id="20678593"/>
<dbReference type="PANTHER" id="PTHR23078">
    <property type="entry name" value="VESICULAR-FUSION PROTEIN NSF"/>
    <property type="match status" value="1"/>
</dbReference>
<dbReference type="SUPFAM" id="SSF50692">
    <property type="entry name" value="ADC-like"/>
    <property type="match status" value="1"/>
</dbReference>
<dbReference type="CDD" id="cd00009">
    <property type="entry name" value="AAA"/>
    <property type="match status" value="1"/>
</dbReference>
<evidence type="ECO:0000256" key="11">
    <source>
        <dbReference type="ARBA" id="ARBA00068637"/>
    </source>
</evidence>
<dbReference type="GO" id="GO:0005524">
    <property type="term" value="F:ATP binding"/>
    <property type="evidence" value="ECO:0007669"/>
    <property type="project" value="UniProtKB-UniRule"/>
</dbReference>
<evidence type="ECO:0000256" key="7">
    <source>
        <dbReference type="ARBA" id="ARBA00022840"/>
    </source>
</evidence>
<dbReference type="PROSITE" id="PS00674">
    <property type="entry name" value="AAA"/>
    <property type="match status" value="1"/>
</dbReference>
<accession>W4KF07</accession>
<dbReference type="GO" id="GO:0043001">
    <property type="term" value="P:Golgi to plasma membrane protein transport"/>
    <property type="evidence" value="ECO:0007669"/>
    <property type="project" value="TreeGrafter"/>
</dbReference>
<evidence type="ECO:0000256" key="8">
    <source>
        <dbReference type="ARBA" id="ARBA00022892"/>
    </source>
</evidence>
<dbReference type="Pfam" id="PF02933">
    <property type="entry name" value="CDC48_2"/>
    <property type="match status" value="1"/>
</dbReference>
<organism evidence="16 17">
    <name type="scientific">Heterobasidion irregulare (strain TC 32-1)</name>
    <dbReference type="NCBI Taxonomy" id="747525"/>
    <lineage>
        <taxon>Eukaryota</taxon>
        <taxon>Fungi</taxon>
        <taxon>Dikarya</taxon>
        <taxon>Basidiomycota</taxon>
        <taxon>Agaricomycotina</taxon>
        <taxon>Agaricomycetes</taxon>
        <taxon>Russulales</taxon>
        <taxon>Bondarzewiaceae</taxon>
        <taxon>Heterobasidion</taxon>
        <taxon>Heterobasidion annosum species complex</taxon>
    </lineage>
</organism>
<dbReference type="CDD" id="cd19504">
    <property type="entry name" value="RecA-like_NSF-SEC18_r1-like"/>
    <property type="match status" value="1"/>
</dbReference>
<dbReference type="Pfam" id="PF17862">
    <property type="entry name" value="AAA_lid_3"/>
    <property type="match status" value="1"/>
</dbReference>
<dbReference type="FunFam" id="3.40.50.300:FF:000187">
    <property type="entry name" value="Vesicular-fusion ATPase SEC18"/>
    <property type="match status" value="1"/>
</dbReference>
<evidence type="ECO:0000256" key="12">
    <source>
        <dbReference type="RuleBase" id="RU367045"/>
    </source>
</evidence>
<dbReference type="PANTHER" id="PTHR23078:SF3">
    <property type="entry name" value="VESICLE-FUSING ATPASE"/>
    <property type="match status" value="1"/>
</dbReference>
<evidence type="ECO:0000259" key="15">
    <source>
        <dbReference type="SMART" id="SM01073"/>
    </source>
</evidence>
<dbReference type="KEGG" id="hir:HETIRDRAFT_62292"/>
<evidence type="ECO:0000313" key="17">
    <source>
        <dbReference type="Proteomes" id="UP000030671"/>
    </source>
</evidence>
<dbReference type="STRING" id="747525.W4KF07"/>
<dbReference type="RefSeq" id="XP_009543251.1">
    <property type="nucleotide sequence ID" value="XM_009544956.1"/>
</dbReference>
<keyword evidence="3 12" id="KW-0813">Transport</keyword>
<keyword evidence="12" id="KW-0378">Hydrolase</keyword>
<sequence length="823" mass="88672">MSSFFNRSGNPPAQQPARGQSPYSRVPDSSQYSLPSGPRGAPRPPPARYDDPGAYEKRSYDRKPPPSVGGGGTFGVEACPSNALALTNCIIVHPADFPNGEHVLVKGQYPLTTRHDNTGTLSRGTIGASAMQRQWIGLSVSGDSVSVQPTTPAFLQDITIEVGFLKRGLEIAEQFSADDMARSFVNAFGNVVFAVGELLVFEYHGQNLKATVKSVTPLELADEQRRGAAAAQGGAGQGMGIVMEKTDVTFMKDPTTAIKIKSSAKKAAPNAILAPNFKFADMGIGGLDSEFSAIFRRAFASRVFPPGLVEKLGIQHVKVGILLHGPPGTGKTLMARQIGKMLNAREPKIVNGPEILNKYVGASEENIRKLFADAEKEYKEKGDESGLHIIIFDELDAVFKQRGSTNSGTGVGDTVVNQLLSKMDGVDQLNNILIIGMTNRIDMIDEALLRPGRLEVHMEISLPDENGRAQILNIHTSKMRTNGVMDEDVDLAELAALTKNFSGAEIGGLVKSATSFAFNRHVKVGTMAGISQDVENLMVNRADFMNALDEVHPAFGVSEEELQQVIQNGIIHYDTVVEELLRTGQLFVEQVRTSTRTPLVSLLLHGPPGSGKTALAATIAQASQFPFIKLITPDNMVGFSEPQKIQAISKVFADSAKSPMSVVVVDNIERLLDWTPVGPRFSNSVLQTLMVLMGKRPPKGRRLLVIATTSLRPMLTDLGLASFDSELRVPPVTHLRAVDHVLKAVDLFPTREERKRAIQMLQQAGLGDGDALGDVDGYGEEGASTGGRLNIGIKKLLSVVEMARQEPEAVAERLTSALMGLGM</sequence>
<dbReference type="Pfam" id="PF00004">
    <property type="entry name" value="AAA"/>
    <property type="match status" value="2"/>
</dbReference>
<keyword evidence="9 12" id="KW-0653">Protein transport</keyword>
<dbReference type="Gene3D" id="3.40.50.300">
    <property type="entry name" value="P-loop containing nucleotide triphosphate hydrolases"/>
    <property type="match status" value="2"/>
</dbReference>
<dbReference type="GO" id="GO:0005795">
    <property type="term" value="C:Golgi stack"/>
    <property type="evidence" value="ECO:0007669"/>
    <property type="project" value="TreeGrafter"/>
</dbReference>
<dbReference type="FunFam" id="3.40.50.300:FF:000166">
    <property type="entry name" value="vesicle-fusing ATPase isoform X1"/>
    <property type="match status" value="1"/>
</dbReference>
<evidence type="ECO:0000256" key="2">
    <source>
        <dbReference type="ARBA" id="ARBA00006914"/>
    </source>
</evidence>
<evidence type="ECO:0000256" key="3">
    <source>
        <dbReference type="ARBA" id="ARBA00022448"/>
    </source>
</evidence>
<dbReference type="HOGENOM" id="CLU_008037_2_0_1"/>
<evidence type="ECO:0000259" key="14">
    <source>
        <dbReference type="SMART" id="SM00382"/>
    </source>
</evidence>
<dbReference type="InterPro" id="IPR003960">
    <property type="entry name" value="ATPase_AAA_CS"/>
</dbReference>
<evidence type="ECO:0000313" key="16">
    <source>
        <dbReference type="EMBL" id="ETW83651.1"/>
    </source>
</evidence>
<keyword evidence="4 12" id="KW-0963">Cytoplasm</keyword>
<dbReference type="InterPro" id="IPR004201">
    <property type="entry name" value="Cdc48_dom2"/>
</dbReference>
<evidence type="ECO:0000256" key="1">
    <source>
        <dbReference type="ARBA" id="ARBA00004496"/>
    </source>
</evidence>
<proteinExistence type="inferred from homology"/>
<dbReference type="Gene3D" id="2.40.40.20">
    <property type="match status" value="1"/>
</dbReference>
<evidence type="ECO:0000256" key="13">
    <source>
        <dbReference type="SAM" id="MobiDB-lite"/>
    </source>
</evidence>
<evidence type="ECO:0000256" key="9">
    <source>
        <dbReference type="ARBA" id="ARBA00022927"/>
    </source>
</evidence>
<dbReference type="Proteomes" id="UP000030671">
    <property type="component" value="Unassembled WGS sequence"/>
</dbReference>
<feature type="domain" description="CDC48 N-terminal subdomain" evidence="15">
    <location>
        <begin position="73"/>
        <end position="153"/>
    </location>
</feature>
<dbReference type="SMART" id="SM00382">
    <property type="entry name" value="AAA"/>
    <property type="match status" value="2"/>
</dbReference>
<keyword evidence="17" id="KW-1185">Reference proteome</keyword>
<keyword evidence="6 12" id="KW-0547">Nucleotide-binding</keyword>
<evidence type="ECO:0000256" key="5">
    <source>
        <dbReference type="ARBA" id="ARBA00022737"/>
    </source>
</evidence>
<dbReference type="InterPro" id="IPR029067">
    <property type="entry name" value="CDC48_domain_2-like_sf"/>
</dbReference>
<dbReference type="AlphaFoldDB" id="W4KF07"/>
<dbReference type="InterPro" id="IPR003338">
    <property type="entry name" value="CDC4_N-term_subdom"/>
</dbReference>
<evidence type="ECO:0000256" key="10">
    <source>
        <dbReference type="ARBA" id="ARBA00056429"/>
    </source>
</evidence>
<feature type="domain" description="AAA+ ATPase" evidence="14">
    <location>
        <begin position="317"/>
        <end position="464"/>
    </location>
</feature>
<keyword evidence="7 12" id="KW-0067">ATP-binding</keyword>
<dbReference type="InterPro" id="IPR039812">
    <property type="entry name" value="Vesicle-fus_ATPase"/>
</dbReference>
<comment type="subcellular location">
    <subcellularLocation>
        <location evidence="1 12">Cytoplasm</location>
    </subcellularLocation>
</comment>
<feature type="domain" description="AAA+ ATPase" evidence="14">
    <location>
        <begin position="598"/>
        <end position="733"/>
    </location>
</feature>
<dbReference type="FunFam" id="1.10.8.60:FF:000026">
    <property type="entry name" value="vesicle-fusing ATPase isoform X1"/>
    <property type="match status" value="1"/>
</dbReference>
<comment type="similarity">
    <text evidence="2 12">Belongs to the AAA ATPase family.</text>
</comment>
<feature type="compositionally biased region" description="Polar residues" evidence="13">
    <location>
        <begin position="1"/>
        <end position="34"/>
    </location>
</feature>
<dbReference type="InterPro" id="IPR041569">
    <property type="entry name" value="AAA_lid_3"/>
</dbReference>
<dbReference type="InterPro" id="IPR003593">
    <property type="entry name" value="AAA+_ATPase"/>
</dbReference>
<reference evidence="16 17" key="1">
    <citation type="journal article" date="2012" name="New Phytol.">
        <title>Insight into trade-off between wood decay and parasitism from the genome of a fungal forest pathogen.</title>
        <authorList>
            <person name="Olson A."/>
            <person name="Aerts A."/>
            <person name="Asiegbu F."/>
            <person name="Belbahri L."/>
            <person name="Bouzid O."/>
            <person name="Broberg A."/>
            <person name="Canback B."/>
            <person name="Coutinho P.M."/>
            <person name="Cullen D."/>
            <person name="Dalman K."/>
            <person name="Deflorio G."/>
            <person name="van Diepen L.T."/>
            <person name="Dunand C."/>
            <person name="Duplessis S."/>
            <person name="Durling M."/>
            <person name="Gonthier P."/>
            <person name="Grimwood J."/>
            <person name="Fossdal C.G."/>
            <person name="Hansson D."/>
            <person name="Henrissat B."/>
            <person name="Hietala A."/>
            <person name="Himmelstrand K."/>
            <person name="Hoffmeister D."/>
            <person name="Hogberg N."/>
            <person name="James T.Y."/>
            <person name="Karlsson M."/>
            <person name="Kohler A."/>
            <person name="Kues U."/>
            <person name="Lee Y.H."/>
            <person name="Lin Y.C."/>
            <person name="Lind M."/>
            <person name="Lindquist E."/>
            <person name="Lombard V."/>
            <person name="Lucas S."/>
            <person name="Lunden K."/>
            <person name="Morin E."/>
            <person name="Murat C."/>
            <person name="Park J."/>
            <person name="Raffaello T."/>
            <person name="Rouze P."/>
            <person name="Salamov A."/>
            <person name="Schmutz J."/>
            <person name="Solheim H."/>
            <person name="Stahlberg J."/>
            <person name="Velez H."/>
            <person name="de Vries R.P."/>
            <person name="Wiebenga A."/>
            <person name="Woodward S."/>
            <person name="Yakovlev I."/>
            <person name="Garbelotto M."/>
            <person name="Martin F."/>
            <person name="Grigoriev I.V."/>
            <person name="Stenlid J."/>
        </authorList>
    </citation>
    <scope>NUCLEOTIDE SEQUENCE [LARGE SCALE GENOMIC DNA]</scope>
    <source>
        <strain evidence="16 17">TC 32-1</strain>
    </source>
</reference>
<keyword evidence="8 12" id="KW-0931">ER-Golgi transport</keyword>
<dbReference type="EMBL" id="KI925456">
    <property type="protein sequence ID" value="ETW83651.1"/>
    <property type="molecule type" value="Genomic_DNA"/>
</dbReference>
<dbReference type="Gene3D" id="3.10.330.10">
    <property type="match status" value="1"/>
</dbReference>
<dbReference type="InParanoid" id="W4KF07"/>
<dbReference type="InterPro" id="IPR027417">
    <property type="entry name" value="P-loop_NTPase"/>
</dbReference>
<dbReference type="FunCoup" id="W4KF07">
    <property type="interactions" value="431"/>
</dbReference>
<dbReference type="GO" id="GO:0035494">
    <property type="term" value="P:SNARE complex disassembly"/>
    <property type="evidence" value="ECO:0007669"/>
    <property type="project" value="InterPro"/>
</dbReference>
<dbReference type="eggNOG" id="KOG0741">
    <property type="taxonomic scope" value="Eukaryota"/>
</dbReference>
<dbReference type="SUPFAM" id="SSF54585">
    <property type="entry name" value="Cdc48 domain 2-like"/>
    <property type="match status" value="1"/>
</dbReference>
<comment type="function">
    <text evidence="10 12">Required for vesicle-mediated transport. Catalyzes the fusion of transport vesicles within the Golgi cisternae. Is also required for transport from the endoplasmic reticulum to the Golgi stack. Seems to function as a fusion protein required for the delivery of cargo proteins to all compartments of the Golgi stack independent of vesicle origin.</text>
</comment>
<gene>
    <name evidence="16" type="ORF">HETIRDRAFT_62292</name>
</gene>
<dbReference type="Gene3D" id="1.10.8.60">
    <property type="match status" value="2"/>
</dbReference>
<dbReference type="SMART" id="SM01073">
    <property type="entry name" value="CDC48_N"/>
    <property type="match status" value="1"/>
</dbReference>
<name>W4KF07_HETIT</name>
<dbReference type="GO" id="GO:0006891">
    <property type="term" value="P:intra-Golgi vesicle-mediated transport"/>
    <property type="evidence" value="ECO:0007669"/>
    <property type="project" value="TreeGrafter"/>
</dbReference>